<evidence type="ECO:0000256" key="1">
    <source>
        <dbReference type="ARBA" id="ARBA00004651"/>
    </source>
</evidence>
<comment type="subcellular location">
    <subcellularLocation>
        <location evidence="1">Cell membrane</location>
        <topology evidence="1">Multi-pass membrane protein</topology>
    </subcellularLocation>
</comment>
<dbReference type="PANTHER" id="PTHR32322:SF18">
    <property type="entry name" value="S-ADENOSYLMETHIONINE_S-ADENOSYLHOMOCYSTEINE TRANSPORTER"/>
    <property type="match status" value="1"/>
</dbReference>
<evidence type="ECO:0000259" key="8">
    <source>
        <dbReference type="Pfam" id="PF00892"/>
    </source>
</evidence>
<dbReference type="OrthoDB" id="9790852at2"/>
<feature type="domain" description="EamA" evidence="8">
    <location>
        <begin position="154"/>
        <end position="288"/>
    </location>
</feature>
<feature type="transmembrane region" description="Helical" evidence="7">
    <location>
        <begin position="37"/>
        <end position="55"/>
    </location>
</feature>
<feature type="transmembrane region" description="Helical" evidence="7">
    <location>
        <begin position="12"/>
        <end position="31"/>
    </location>
</feature>
<dbReference type="AlphaFoldDB" id="A0A1I3UQC9"/>
<accession>A0A1I3UQC9</accession>
<evidence type="ECO:0000256" key="4">
    <source>
        <dbReference type="ARBA" id="ARBA00022692"/>
    </source>
</evidence>
<dbReference type="RefSeq" id="WP_093231558.1">
    <property type="nucleotide sequence ID" value="NZ_FORR01000026.1"/>
</dbReference>
<dbReference type="Proteomes" id="UP000199545">
    <property type="component" value="Unassembled WGS sequence"/>
</dbReference>
<feature type="transmembrane region" description="Helical" evidence="7">
    <location>
        <begin position="246"/>
        <end position="265"/>
    </location>
</feature>
<keyword evidence="6 7" id="KW-0472">Membrane</keyword>
<feature type="transmembrane region" description="Helical" evidence="7">
    <location>
        <begin position="152"/>
        <end position="171"/>
    </location>
</feature>
<keyword evidence="10" id="KW-1185">Reference proteome</keyword>
<keyword evidence="4 7" id="KW-0812">Transmembrane</keyword>
<feature type="transmembrane region" description="Helical" evidence="7">
    <location>
        <begin position="128"/>
        <end position="146"/>
    </location>
</feature>
<evidence type="ECO:0000256" key="5">
    <source>
        <dbReference type="ARBA" id="ARBA00022989"/>
    </source>
</evidence>
<keyword evidence="5 7" id="KW-1133">Transmembrane helix</keyword>
<gene>
    <name evidence="9" type="ORF">SAMN05421852_12611</name>
</gene>
<reference evidence="9 10" key="1">
    <citation type="submission" date="2016-10" db="EMBL/GenBank/DDBJ databases">
        <authorList>
            <person name="de Groot N.N."/>
        </authorList>
    </citation>
    <scope>NUCLEOTIDE SEQUENCE [LARGE SCALE GENOMIC DNA]</scope>
    <source>
        <strain evidence="9 10">DSM 44778</strain>
    </source>
</reference>
<dbReference type="PANTHER" id="PTHR32322">
    <property type="entry name" value="INNER MEMBRANE TRANSPORTER"/>
    <property type="match status" value="1"/>
</dbReference>
<proteinExistence type="inferred from homology"/>
<dbReference type="SUPFAM" id="SSF103481">
    <property type="entry name" value="Multidrug resistance efflux transporter EmrE"/>
    <property type="match status" value="2"/>
</dbReference>
<evidence type="ECO:0000256" key="7">
    <source>
        <dbReference type="SAM" id="Phobius"/>
    </source>
</evidence>
<feature type="transmembrane region" description="Helical" evidence="7">
    <location>
        <begin position="97"/>
        <end position="119"/>
    </location>
</feature>
<organism evidence="9 10">
    <name type="scientific">Thermoflavimicrobium dichotomicum</name>
    <dbReference type="NCBI Taxonomy" id="46223"/>
    <lineage>
        <taxon>Bacteria</taxon>
        <taxon>Bacillati</taxon>
        <taxon>Bacillota</taxon>
        <taxon>Bacilli</taxon>
        <taxon>Bacillales</taxon>
        <taxon>Thermoactinomycetaceae</taxon>
        <taxon>Thermoflavimicrobium</taxon>
    </lineage>
</organism>
<feature type="transmembrane region" description="Helical" evidence="7">
    <location>
        <begin position="216"/>
        <end position="234"/>
    </location>
</feature>
<dbReference type="Pfam" id="PF00892">
    <property type="entry name" value="EamA"/>
    <property type="match status" value="2"/>
</dbReference>
<evidence type="ECO:0000256" key="6">
    <source>
        <dbReference type="ARBA" id="ARBA00023136"/>
    </source>
</evidence>
<sequence>MNTSVRCPVPPVLVLFIGIVAVSFSAIFIKWSHAPAAVMGMHRLFFSIIIMLPFLRKKHVQQLRQVKKRDFFKLGLAGLFLGLHFLFWIGSLKYTSVASSTILLVLQPIFVMIGAYFIFKERTHVKGIISMLIAMLGTVLVGWGDIELSSTALYGDFLSIIGTLAVSFYVLAGQELNKRMSPLLYNVLVFAIASVVLFFYNAYMGYEMIHYPKNEWIVFLLLALVPTIFGHGLFNWLMQYVSATTISVSILGEPVGSTVLAYFLLGETMTLFHLIGGALSIMGVWLFLFEPKSAPQKAA</sequence>
<evidence type="ECO:0000256" key="2">
    <source>
        <dbReference type="ARBA" id="ARBA00007362"/>
    </source>
</evidence>
<dbReference type="InterPro" id="IPR037185">
    <property type="entry name" value="EmrE-like"/>
</dbReference>
<feature type="transmembrane region" description="Helical" evidence="7">
    <location>
        <begin position="271"/>
        <end position="289"/>
    </location>
</feature>
<feature type="transmembrane region" description="Helical" evidence="7">
    <location>
        <begin position="183"/>
        <end position="204"/>
    </location>
</feature>
<dbReference type="EMBL" id="FORR01000026">
    <property type="protein sequence ID" value="SFJ84216.1"/>
    <property type="molecule type" value="Genomic_DNA"/>
</dbReference>
<feature type="domain" description="EamA" evidence="8">
    <location>
        <begin position="12"/>
        <end position="142"/>
    </location>
</feature>
<protein>
    <submittedName>
        <fullName evidence="9">Permease of the drug/metabolite transporter (DMT) superfamily</fullName>
    </submittedName>
</protein>
<evidence type="ECO:0000256" key="3">
    <source>
        <dbReference type="ARBA" id="ARBA00022475"/>
    </source>
</evidence>
<dbReference type="InterPro" id="IPR000620">
    <property type="entry name" value="EamA_dom"/>
</dbReference>
<dbReference type="STRING" id="46223.SAMN05421852_12611"/>
<feature type="transmembrane region" description="Helical" evidence="7">
    <location>
        <begin position="71"/>
        <end position="91"/>
    </location>
</feature>
<comment type="similarity">
    <text evidence="2">Belongs to the EamA transporter family.</text>
</comment>
<evidence type="ECO:0000313" key="9">
    <source>
        <dbReference type="EMBL" id="SFJ84216.1"/>
    </source>
</evidence>
<dbReference type="GO" id="GO:0005886">
    <property type="term" value="C:plasma membrane"/>
    <property type="evidence" value="ECO:0007669"/>
    <property type="project" value="UniProtKB-SubCell"/>
</dbReference>
<keyword evidence="3" id="KW-1003">Cell membrane</keyword>
<name>A0A1I3UQC9_9BACL</name>
<dbReference type="InterPro" id="IPR050638">
    <property type="entry name" value="AA-Vitamin_Transporters"/>
</dbReference>
<evidence type="ECO:0000313" key="10">
    <source>
        <dbReference type="Proteomes" id="UP000199545"/>
    </source>
</evidence>